<comment type="similarity">
    <text evidence="7">Belongs to the binding-protein-dependent transport system permease family.</text>
</comment>
<dbReference type="AlphaFoldDB" id="A0A6N8J090"/>
<evidence type="ECO:0000259" key="8">
    <source>
        <dbReference type="PROSITE" id="PS50928"/>
    </source>
</evidence>
<dbReference type="EMBL" id="WSEL01000009">
    <property type="protein sequence ID" value="MVQ32711.1"/>
    <property type="molecule type" value="Genomic_DNA"/>
</dbReference>
<evidence type="ECO:0000313" key="9">
    <source>
        <dbReference type="EMBL" id="MVQ32711.1"/>
    </source>
</evidence>
<accession>A0A6N8J090</accession>
<evidence type="ECO:0000256" key="5">
    <source>
        <dbReference type="ARBA" id="ARBA00022989"/>
    </source>
</evidence>
<keyword evidence="4 7" id="KW-0812">Transmembrane</keyword>
<proteinExistence type="inferred from homology"/>
<dbReference type="RefSeq" id="WP_157400641.1">
    <property type="nucleotide sequence ID" value="NZ_WSEL01000009.1"/>
</dbReference>
<dbReference type="GO" id="GO:0005886">
    <property type="term" value="C:plasma membrane"/>
    <property type="evidence" value="ECO:0007669"/>
    <property type="project" value="UniProtKB-SubCell"/>
</dbReference>
<dbReference type="Proteomes" id="UP000469385">
    <property type="component" value="Unassembled WGS sequence"/>
</dbReference>
<evidence type="ECO:0000256" key="7">
    <source>
        <dbReference type="RuleBase" id="RU363032"/>
    </source>
</evidence>
<reference evidence="9 10" key="1">
    <citation type="submission" date="2019-12" db="EMBL/GenBank/DDBJ databases">
        <authorList>
            <person name="Huq M.A."/>
        </authorList>
    </citation>
    <scope>NUCLEOTIDE SEQUENCE [LARGE SCALE GENOMIC DNA]</scope>
    <source>
        <strain evidence="9 10">MAH-25</strain>
    </source>
</reference>
<feature type="transmembrane region" description="Helical" evidence="7">
    <location>
        <begin position="87"/>
        <end position="112"/>
    </location>
</feature>
<evidence type="ECO:0000256" key="2">
    <source>
        <dbReference type="ARBA" id="ARBA00022448"/>
    </source>
</evidence>
<keyword evidence="10" id="KW-1185">Reference proteome</keyword>
<feature type="domain" description="ABC transmembrane type-1" evidence="8">
    <location>
        <begin position="76"/>
        <end position="260"/>
    </location>
</feature>
<feature type="transmembrane region" description="Helical" evidence="7">
    <location>
        <begin position="199"/>
        <end position="221"/>
    </location>
</feature>
<dbReference type="Gene3D" id="1.10.3720.10">
    <property type="entry name" value="MetI-like"/>
    <property type="match status" value="1"/>
</dbReference>
<dbReference type="InterPro" id="IPR000515">
    <property type="entry name" value="MetI-like"/>
</dbReference>
<evidence type="ECO:0000256" key="3">
    <source>
        <dbReference type="ARBA" id="ARBA00022475"/>
    </source>
</evidence>
<dbReference type="InterPro" id="IPR035906">
    <property type="entry name" value="MetI-like_sf"/>
</dbReference>
<keyword evidence="5 7" id="KW-1133">Transmembrane helix</keyword>
<evidence type="ECO:0000256" key="1">
    <source>
        <dbReference type="ARBA" id="ARBA00004651"/>
    </source>
</evidence>
<dbReference type="CDD" id="cd06261">
    <property type="entry name" value="TM_PBP2"/>
    <property type="match status" value="1"/>
</dbReference>
<comment type="caution">
    <text evidence="9">The sequence shown here is derived from an EMBL/GenBank/DDBJ whole genome shotgun (WGS) entry which is preliminary data.</text>
</comment>
<dbReference type="PROSITE" id="PS50928">
    <property type="entry name" value="ABC_TM1"/>
    <property type="match status" value="1"/>
</dbReference>
<sequence length="279" mass="29515">MKPSSLVLPLVAPPAATVRVAGEGRLLRLVKGLLLPVAVLAFWEFAARTGLLKAESLSLPSAIFRAAVAVVADDSLFTAAAQTFGGALYGLAVGASAGTLAGIGFGLSRVLAQLLRVVTESLRPIPSVALIPLALLIHGYGFKMEGSIVAFSCFWPMLIVTEAAVRGIEPRLLEVARVLGFNLPQRVLKIVLPAALPRIFVGLRLAAAVALVVSVTVEITANPMGLGYALIVAQEGMRPDRVFAFIFWIGLIGWALNALLLRAQRGWFGRMGNWAESPT</sequence>
<dbReference type="PANTHER" id="PTHR30151:SF0">
    <property type="entry name" value="ABC TRANSPORTER PERMEASE PROTEIN MJ0413-RELATED"/>
    <property type="match status" value="1"/>
</dbReference>
<dbReference type="PANTHER" id="PTHR30151">
    <property type="entry name" value="ALKANE SULFONATE ABC TRANSPORTER-RELATED, MEMBRANE SUBUNIT"/>
    <property type="match status" value="1"/>
</dbReference>
<dbReference type="SUPFAM" id="SSF161098">
    <property type="entry name" value="MetI-like"/>
    <property type="match status" value="1"/>
</dbReference>
<evidence type="ECO:0000313" key="10">
    <source>
        <dbReference type="Proteomes" id="UP000469385"/>
    </source>
</evidence>
<keyword evidence="2 7" id="KW-0813">Transport</keyword>
<organism evidence="9 10">
    <name type="scientific">Ramlibacter pinisoli</name>
    <dbReference type="NCBI Taxonomy" id="2682844"/>
    <lineage>
        <taxon>Bacteria</taxon>
        <taxon>Pseudomonadati</taxon>
        <taxon>Pseudomonadota</taxon>
        <taxon>Betaproteobacteria</taxon>
        <taxon>Burkholderiales</taxon>
        <taxon>Comamonadaceae</taxon>
        <taxon>Ramlibacter</taxon>
    </lineage>
</organism>
<dbReference type="Pfam" id="PF00528">
    <property type="entry name" value="BPD_transp_1"/>
    <property type="match status" value="1"/>
</dbReference>
<feature type="transmembrane region" description="Helical" evidence="7">
    <location>
        <begin position="241"/>
        <end position="261"/>
    </location>
</feature>
<name>A0A6N8J090_9BURK</name>
<dbReference type="GO" id="GO:0055085">
    <property type="term" value="P:transmembrane transport"/>
    <property type="evidence" value="ECO:0007669"/>
    <property type="project" value="InterPro"/>
</dbReference>
<evidence type="ECO:0000256" key="6">
    <source>
        <dbReference type="ARBA" id="ARBA00023136"/>
    </source>
</evidence>
<keyword evidence="6 7" id="KW-0472">Membrane</keyword>
<evidence type="ECO:0000256" key="4">
    <source>
        <dbReference type="ARBA" id="ARBA00022692"/>
    </source>
</evidence>
<comment type="subcellular location">
    <subcellularLocation>
        <location evidence="1 7">Cell membrane</location>
        <topology evidence="1 7">Multi-pass membrane protein</topology>
    </subcellularLocation>
</comment>
<gene>
    <name evidence="9" type="ORF">GON04_24860</name>
</gene>
<protein>
    <submittedName>
        <fullName evidence="9">ABC transporter permease subunit</fullName>
    </submittedName>
</protein>
<keyword evidence="3" id="KW-1003">Cell membrane</keyword>